<feature type="domain" description="Ubiquinol-cytochrome c chaperone" evidence="1">
    <location>
        <begin position="36"/>
        <end position="166"/>
    </location>
</feature>
<reference evidence="2" key="1">
    <citation type="submission" date="2015-10" db="EMBL/GenBank/DDBJ databases">
        <authorList>
            <person name="Gilbert D.G."/>
        </authorList>
    </citation>
    <scope>NUCLEOTIDE SEQUENCE</scope>
</reference>
<dbReference type="InterPro" id="IPR021150">
    <property type="entry name" value="Ubiq_cyt_c_chap"/>
</dbReference>
<dbReference type="EMBL" id="CZQE01000074">
    <property type="protein sequence ID" value="CUS43691.1"/>
    <property type="molecule type" value="Genomic_DNA"/>
</dbReference>
<organism evidence="2">
    <name type="scientific">hydrothermal vent metagenome</name>
    <dbReference type="NCBI Taxonomy" id="652676"/>
    <lineage>
        <taxon>unclassified sequences</taxon>
        <taxon>metagenomes</taxon>
        <taxon>ecological metagenomes</taxon>
    </lineage>
</organism>
<protein>
    <submittedName>
        <fullName evidence="2">Ubiquinol-cytochrome C chaperone</fullName>
    </submittedName>
</protein>
<dbReference type="AlphaFoldDB" id="A0A160THC6"/>
<dbReference type="Pfam" id="PF03981">
    <property type="entry name" value="Ubiq_cyt_C_chap"/>
    <property type="match status" value="1"/>
</dbReference>
<evidence type="ECO:0000313" key="2">
    <source>
        <dbReference type="EMBL" id="CUS43691.1"/>
    </source>
</evidence>
<proteinExistence type="predicted"/>
<evidence type="ECO:0000259" key="1">
    <source>
        <dbReference type="Pfam" id="PF03981"/>
    </source>
</evidence>
<gene>
    <name evidence="2" type="ORF">MGWOODY_Smn2293</name>
</gene>
<accession>A0A160THC6</accession>
<sequence length="168" mass="18009">MQWIAKLFGSRDEETLPLYTAIVARAREPHWYEAGAVPDTIDGRFDMVATALSFVLLRLEDDPVAAGPSAKLTERFVEDMDGQLREIGIGDIVVGKHIGKMMSMLGGRLGAYRDSATPAALDAALVRNLYRGTPPGPAALAHARDSLMTFRDSLAATPTASLLAGTLP</sequence>
<name>A0A160THC6_9ZZZZ</name>